<gene>
    <name evidence="1" type="ORF">LCGC14_2683670</name>
</gene>
<accession>A0A0F9BVF4</accession>
<proteinExistence type="predicted"/>
<feature type="non-terminal residue" evidence="1">
    <location>
        <position position="46"/>
    </location>
</feature>
<protein>
    <submittedName>
        <fullName evidence="1">Uncharacterized protein</fullName>
    </submittedName>
</protein>
<comment type="caution">
    <text evidence="1">The sequence shown here is derived from an EMBL/GenBank/DDBJ whole genome shotgun (WGS) entry which is preliminary data.</text>
</comment>
<sequence length="46" mass="5574">MTWENHTFDTSEELIEYANENNIKFSRDDSYVIQDMMGKWHLFSEA</sequence>
<organism evidence="1">
    <name type="scientific">marine sediment metagenome</name>
    <dbReference type="NCBI Taxonomy" id="412755"/>
    <lineage>
        <taxon>unclassified sequences</taxon>
        <taxon>metagenomes</taxon>
        <taxon>ecological metagenomes</taxon>
    </lineage>
</organism>
<reference evidence="1" key="1">
    <citation type="journal article" date="2015" name="Nature">
        <title>Complex archaea that bridge the gap between prokaryotes and eukaryotes.</title>
        <authorList>
            <person name="Spang A."/>
            <person name="Saw J.H."/>
            <person name="Jorgensen S.L."/>
            <person name="Zaremba-Niedzwiedzka K."/>
            <person name="Martijn J."/>
            <person name="Lind A.E."/>
            <person name="van Eijk R."/>
            <person name="Schleper C."/>
            <person name="Guy L."/>
            <person name="Ettema T.J."/>
        </authorList>
    </citation>
    <scope>NUCLEOTIDE SEQUENCE</scope>
</reference>
<evidence type="ECO:0000313" key="1">
    <source>
        <dbReference type="EMBL" id="KKK94354.1"/>
    </source>
</evidence>
<dbReference type="AlphaFoldDB" id="A0A0F9BVF4"/>
<name>A0A0F9BVF4_9ZZZZ</name>
<dbReference type="EMBL" id="LAZR01047380">
    <property type="protein sequence ID" value="KKK94354.1"/>
    <property type="molecule type" value="Genomic_DNA"/>
</dbReference>